<feature type="domain" description="UDP-3-O-[3-hydroxymyristoyl] glucosamine N-acyltransferase non-repeat region" evidence="8">
    <location>
        <begin position="23"/>
        <end position="90"/>
    </location>
</feature>
<dbReference type="Pfam" id="PF04613">
    <property type="entry name" value="LpxD"/>
    <property type="match status" value="1"/>
</dbReference>
<dbReference type="GO" id="GO:0103118">
    <property type="term" value="F:UDP-3-O-[(3R)-3-hydroxyacyl]-glucosamine N-acyltransferase activity"/>
    <property type="evidence" value="ECO:0007669"/>
    <property type="project" value="UniProtKB-EC"/>
</dbReference>
<dbReference type="InterPro" id="IPR001451">
    <property type="entry name" value="Hexapep"/>
</dbReference>
<dbReference type="PROSITE" id="PS00101">
    <property type="entry name" value="HEXAPEP_TRANSFERASES"/>
    <property type="match status" value="1"/>
</dbReference>
<keyword evidence="5 7" id="KW-0443">Lipid metabolism</keyword>
<evidence type="ECO:0000256" key="3">
    <source>
        <dbReference type="ARBA" id="ARBA00022679"/>
    </source>
</evidence>
<keyword evidence="11" id="KW-1185">Reference proteome</keyword>
<dbReference type="UniPathway" id="UPA00973"/>
<comment type="function">
    <text evidence="7">Catalyzes the N-acylation of UDP-3-O-acylglucosamine using 3-hydroxyacyl-ACP as the acyl donor. Is involved in the biosynthesis of lipid A, a phosphorylated glycolipid that anchors the lipopolysaccharide to the outer membrane of the cell.</text>
</comment>
<dbReference type="PANTHER" id="PTHR43378">
    <property type="entry name" value="UDP-3-O-ACYLGLUCOSAMINE N-ACYLTRANSFERASE"/>
    <property type="match status" value="1"/>
</dbReference>
<evidence type="ECO:0000256" key="7">
    <source>
        <dbReference type="HAMAP-Rule" id="MF_00523"/>
    </source>
</evidence>
<feature type="domain" description="Mannose-1-phosphate guanyltransferase C-terminal" evidence="9">
    <location>
        <begin position="105"/>
        <end position="183"/>
    </location>
</feature>
<evidence type="ECO:0000259" key="9">
    <source>
        <dbReference type="Pfam" id="PF25087"/>
    </source>
</evidence>
<reference evidence="10 11" key="1">
    <citation type="submission" date="2018-05" db="EMBL/GenBank/DDBJ databases">
        <title>Genomic Encyclopedia of Type Strains, Phase IV (KMG-IV): sequencing the most valuable type-strain genomes for metagenomic binning, comparative biology and taxonomic classification.</title>
        <authorList>
            <person name="Goeker M."/>
        </authorList>
    </citation>
    <scope>NUCLEOTIDE SEQUENCE [LARGE SCALE GENOMIC DNA]</scope>
    <source>
        <strain evidence="10 11">DSM 16097</strain>
    </source>
</reference>
<proteinExistence type="inferred from homology"/>
<comment type="subunit">
    <text evidence="7">Homotrimer.</text>
</comment>
<keyword evidence="2 7" id="KW-0441">Lipid A biosynthesis</keyword>
<evidence type="ECO:0000256" key="4">
    <source>
        <dbReference type="ARBA" id="ARBA00022737"/>
    </source>
</evidence>
<dbReference type="NCBIfam" id="TIGR01853">
    <property type="entry name" value="lipid_A_lpxD"/>
    <property type="match status" value="1"/>
</dbReference>
<dbReference type="PANTHER" id="PTHR43378:SF2">
    <property type="entry name" value="UDP-3-O-ACYLGLUCOSAMINE N-ACYLTRANSFERASE 1, MITOCHONDRIAL-RELATED"/>
    <property type="match status" value="1"/>
</dbReference>
<dbReference type="GO" id="GO:0009245">
    <property type="term" value="P:lipid A biosynthetic process"/>
    <property type="evidence" value="ECO:0007669"/>
    <property type="project" value="UniProtKB-UniRule"/>
</dbReference>
<dbReference type="RefSeq" id="WP_109665274.1">
    <property type="nucleotide sequence ID" value="NZ_QGGW01000001.1"/>
</dbReference>
<evidence type="ECO:0000259" key="8">
    <source>
        <dbReference type="Pfam" id="PF04613"/>
    </source>
</evidence>
<name>A0A316GNF2_9RHOB</name>
<gene>
    <name evidence="7" type="primary">lpxD</name>
    <name evidence="10" type="ORF">C7455_101593</name>
</gene>
<dbReference type="Proteomes" id="UP000245708">
    <property type="component" value="Unassembled WGS sequence"/>
</dbReference>
<dbReference type="EC" id="2.3.1.191" evidence="7"/>
<dbReference type="EMBL" id="QGGW01000001">
    <property type="protein sequence ID" value="PWK62565.1"/>
    <property type="molecule type" value="Genomic_DNA"/>
</dbReference>
<dbReference type="Gene3D" id="2.160.10.10">
    <property type="entry name" value="Hexapeptide repeat proteins"/>
    <property type="match status" value="1"/>
</dbReference>
<dbReference type="CDD" id="cd03352">
    <property type="entry name" value="LbH_LpxD"/>
    <property type="match status" value="1"/>
</dbReference>
<dbReference type="OrthoDB" id="9784739at2"/>
<evidence type="ECO:0000256" key="1">
    <source>
        <dbReference type="ARBA" id="ARBA00022516"/>
    </source>
</evidence>
<evidence type="ECO:0000256" key="2">
    <source>
        <dbReference type="ARBA" id="ARBA00022556"/>
    </source>
</evidence>
<dbReference type="InterPro" id="IPR018357">
    <property type="entry name" value="Hexapep_transf_CS"/>
</dbReference>
<dbReference type="GO" id="GO:0016020">
    <property type="term" value="C:membrane"/>
    <property type="evidence" value="ECO:0007669"/>
    <property type="project" value="GOC"/>
</dbReference>
<comment type="catalytic activity">
    <reaction evidence="7">
        <text>a UDP-3-O-[(3R)-3-hydroxyacyl]-alpha-D-glucosamine + a (3R)-hydroxyacyl-[ACP] = a UDP-2-N,3-O-bis[(3R)-3-hydroxyacyl]-alpha-D-glucosamine + holo-[ACP] + H(+)</text>
        <dbReference type="Rhea" id="RHEA:53836"/>
        <dbReference type="Rhea" id="RHEA-COMP:9685"/>
        <dbReference type="Rhea" id="RHEA-COMP:9945"/>
        <dbReference type="ChEBI" id="CHEBI:15378"/>
        <dbReference type="ChEBI" id="CHEBI:64479"/>
        <dbReference type="ChEBI" id="CHEBI:78827"/>
        <dbReference type="ChEBI" id="CHEBI:137740"/>
        <dbReference type="ChEBI" id="CHEBI:137748"/>
        <dbReference type="EC" id="2.3.1.191"/>
    </reaction>
</comment>
<evidence type="ECO:0000313" key="10">
    <source>
        <dbReference type="EMBL" id="PWK62565.1"/>
    </source>
</evidence>
<comment type="caution">
    <text evidence="10">The sequence shown here is derived from an EMBL/GenBank/DDBJ whole genome shotgun (WGS) entry which is preliminary data.</text>
</comment>
<dbReference type="InterPro" id="IPR056729">
    <property type="entry name" value="GMPPB_C"/>
</dbReference>
<evidence type="ECO:0000256" key="6">
    <source>
        <dbReference type="ARBA" id="ARBA00023315"/>
    </source>
</evidence>
<comment type="pathway">
    <text evidence="7">Bacterial outer membrane biogenesis; LPS lipid A biosynthesis.</text>
</comment>
<dbReference type="InterPro" id="IPR007691">
    <property type="entry name" value="LpxD"/>
</dbReference>
<organism evidence="10 11">
    <name type="scientific">Roseicyclus mahoneyensis</name>
    <dbReference type="NCBI Taxonomy" id="164332"/>
    <lineage>
        <taxon>Bacteria</taxon>
        <taxon>Pseudomonadati</taxon>
        <taxon>Pseudomonadota</taxon>
        <taxon>Alphaproteobacteria</taxon>
        <taxon>Rhodobacterales</taxon>
        <taxon>Roseobacteraceae</taxon>
        <taxon>Roseicyclus</taxon>
    </lineage>
</organism>
<sequence length="365" mass="37286">MAGYSIRDIAASLGAQALGDDSIVVTGVAEPGLAGPDDLAMAMSARYVAALATGHARAAVIGAGMDWRALGLEAAIVAPRPRIAMAHVTRAMDPGPRIAPGIHASAVIDPTAVIGQGAAIGPFVVIGAGVRIGARARIASHVSIAEGAELGDDALILQGARVGARVVIGDRAILQPNCVIGGDGFSFVTPDTSQVERTRASLGRADAAVDPQGWTRIHSLGSVRIGDDVEIGANATIDRGTLADTTIGDGTKLDNMVHIGHNCRIGRDCLLCGQVGIAGSVTLGDRVVLGGQTGVADNLEIGSDVVAGASTIILSNVPSGRALLGYPAVRMETQVEMYKALRRLPRLAQTVAALQKAVFKMDRTP</sequence>
<evidence type="ECO:0000256" key="5">
    <source>
        <dbReference type="ARBA" id="ARBA00023098"/>
    </source>
</evidence>
<dbReference type="Pfam" id="PF25087">
    <property type="entry name" value="GMPPB_C"/>
    <property type="match status" value="1"/>
</dbReference>
<dbReference type="NCBIfam" id="NF002060">
    <property type="entry name" value="PRK00892.1"/>
    <property type="match status" value="1"/>
</dbReference>
<keyword evidence="4 7" id="KW-0677">Repeat</keyword>
<comment type="similarity">
    <text evidence="7">Belongs to the transferase hexapeptide repeat family. LpxD subfamily.</text>
</comment>
<dbReference type="AlphaFoldDB" id="A0A316GNF2"/>
<accession>A0A316GNF2</accession>
<dbReference type="InterPro" id="IPR011004">
    <property type="entry name" value="Trimer_LpxA-like_sf"/>
</dbReference>
<keyword evidence="1 7" id="KW-0444">Lipid biosynthesis</keyword>
<dbReference type="HAMAP" id="MF_00523">
    <property type="entry name" value="LpxD"/>
    <property type="match status" value="1"/>
</dbReference>
<keyword evidence="3 7" id="KW-0808">Transferase</keyword>
<dbReference type="InterPro" id="IPR020573">
    <property type="entry name" value="UDP_GlcNAc_AcTrfase_non-rep"/>
</dbReference>
<feature type="active site" description="Proton acceptor" evidence="7">
    <location>
        <position position="261"/>
    </location>
</feature>
<keyword evidence="6 7" id="KW-0012">Acyltransferase</keyword>
<dbReference type="GO" id="GO:0016410">
    <property type="term" value="F:N-acyltransferase activity"/>
    <property type="evidence" value="ECO:0007669"/>
    <property type="project" value="InterPro"/>
</dbReference>
<evidence type="ECO:0000313" key="11">
    <source>
        <dbReference type="Proteomes" id="UP000245708"/>
    </source>
</evidence>
<dbReference type="SUPFAM" id="SSF51161">
    <property type="entry name" value="Trimeric LpxA-like enzymes"/>
    <property type="match status" value="1"/>
</dbReference>
<dbReference type="Gene3D" id="3.40.1390.10">
    <property type="entry name" value="MurE/MurF, N-terminal domain"/>
    <property type="match status" value="1"/>
</dbReference>
<protein>
    <recommendedName>
        <fullName evidence="7">UDP-3-O-acylglucosamine N-acyltransferase</fullName>
        <ecNumber evidence="7">2.3.1.191</ecNumber>
    </recommendedName>
</protein>
<dbReference type="Pfam" id="PF00132">
    <property type="entry name" value="Hexapep"/>
    <property type="match status" value="1"/>
</dbReference>